<feature type="transmembrane region" description="Helical" evidence="1">
    <location>
        <begin position="53"/>
        <end position="73"/>
    </location>
</feature>
<evidence type="ECO:0000313" key="2">
    <source>
        <dbReference type="EMBL" id="AKT41925.1"/>
    </source>
</evidence>
<dbReference type="OrthoDB" id="5532557at2"/>
<evidence type="ECO:0000313" key="3">
    <source>
        <dbReference type="Proteomes" id="UP000067626"/>
    </source>
</evidence>
<dbReference type="AlphaFoldDB" id="A0A0K1ELZ9"/>
<gene>
    <name evidence="2" type="ORF">CMC5_061470</name>
</gene>
<name>A0A0K1ELZ9_CHOCO</name>
<dbReference type="EMBL" id="CP012159">
    <property type="protein sequence ID" value="AKT41925.1"/>
    <property type="molecule type" value="Genomic_DNA"/>
</dbReference>
<dbReference type="STRING" id="52.CMC5_061470"/>
<proteinExistence type="predicted"/>
<dbReference type="RefSeq" id="WP_156338962.1">
    <property type="nucleotide sequence ID" value="NZ_CP012159.1"/>
</dbReference>
<feature type="transmembrane region" description="Helical" evidence="1">
    <location>
        <begin position="111"/>
        <end position="131"/>
    </location>
</feature>
<feature type="transmembrane region" description="Helical" evidence="1">
    <location>
        <begin position="143"/>
        <end position="163"/>
    </location>
</feature>
<keyword evidence="1" id="KW-0812">Transmembrane</keyword>
<organism evidence="2 3">
    <name type="scientific">Chondromyces crocatus</name>
    <dbReference type="NCBI Taxonomy" id="52"/>
    <lineage>
        <taxon>Bacteria</taxon>
        <taxon>Pseudomonadati</taxon>
        <taxon>Myxococcota</taxon>
        <taxon>Polyangia</taxon>
        <taxon>Polyangiales</taxon>
        <taxon>Polyangiaceae</taxon>
        <taxon>Chondromyces</taxon>
    </lineage>
</organism>
<reference evidence="2 3" key="1">
    <citation type="submission" date="2015-07" db="EMBL/GenBank/DDBJ databases">
        <title>Genome analysis of myxobacterium Chondromyces crocatus Cm c5 reveals a high potential for natural compound synthesis and the genetic basis for the loss of fruiting body formation.</title>
        <authorList>
            <person name="Zaburannyi N."/>
            <person name="Bunk B."/>
            <person name="Maier J."/>
            <person name="Overmann J."/>
            <person name="Mueller R."/>
        </authorList>
    </citation>
    <scope>NUCLEOTIDE SEQUENCE [LARGE SCALE GENOMIC DNA]</scope>
    <source>
        <strain evidence="2 3">Cm c5</strain>
    </source>
</reference>
<dbReference type="KEGG" id="ccro:CMC5_061470"/>
<keyword evidence="1" id="KW-1133">Transmembrane helix</keyword>
<protein>
    <submittedName>
        <fullName evidence="2">Uncharacterized protein</fullName>
    </submittedName>
</protein>
<accession>A0A0K1ELZ9</accession>
<feature type="transmembrane region" description="Helical" evidence="1">
    <location>
        <begin position="80"/>
        <end position="99"/>
    </location>
</feature>
<sequence length="201" mass="20597">MQHRHVAALRCVMVRPLPHVLVQTLALVTTLALAPLHLSTAHAQEPTRVERTWYGWQNLIGFGTAYGLLGAGASVESGSTALLIAGAATYTLSSPIIHLAHGNMASAAKSVGLNVGLPLCGAALGASLICGTGGCKSSRFGTVISVLTGAILATASVVTATVIDVSLLAHEETPRGAPPTPSGLVPEAARYQPIFQAGWTF</sequence>
<dbReference type="Proteomes" id="UP000067626">
    <property type="component" value="Chromosome"/>
</dbReference>
<evidence type="ECO:0000256" key="1">
    <source>
        <dbReference type="SAM" id="Phobius"/>
    </source>
</evidence>
<keyword evidence="3" id="KW-1185">Reference proteome</keyword>
<keyword evidence="1" id="KW-0472">Membrane</keyword>